<organism evidence="4 5">
    <name type="scientific">Sporocytophaga myxococcoides</name>
    <dbReference type="NCBI Taxonomy" id="153721"/>
    <lineage>
        <taxon>Bacteria</taxon>
        <taxon>Pseudomonadati</taxon>
        <taxon>Bacteroidota</taxon>
        <taxon>Cytophagia</taxon>
        <taxon>Cytophagales</taxon>
        <taxon>Cytophagaceae</taxon>
        <taxon>Sporocytophaga</taxon>
    </lineage>
</organism>
<dbReference type="Pfam" id="PF07691">
    <property type="entry name" value="PA14"/>
    <property type="match status" value="1"/>
</dbReference>
<dbReference type="Gene3D" id="2.60.40.10">
    <property type="entry name" value="Immunoglobulins"/>
    <property type="match status" value="1"/>
</dbReference>
<dbReference type="InterPro" id="IPR015943">
    <property type="entry name" value="WD40/YVTN_repeat-like_dom_sf"/>
</dbReference>
<keyword evidence="2" id="KW-0732">Signal</keyword>
<evidence type="ECO:0000256" key="2">
    <source>
        <dbReference type="SAM" id="SignalP"/>
    </source>
</evidence>
<dbReference type="PANTHER" id="PTHR43739:SF5">
    <property type="entry name" value="EXO-ALPHA-SIALIDASE"/>
    <property type="match status" value="1"/>
</dbReference>
<dbReference type="SUPFAM" id="SSF110296">
    <property type="entry name" value="Oligoxyloglucan reducing end-specific cellobiohydrolase"/>
    <property type="match status" value="2"/>
</dbReference>
<dbReference type="PANTHER" id="PTHR43739">
    <property type="entry name" value="XYLOGLUCANASE (EUROFUNG)"/>
    <property type="match status" value="1"/>
</dbReference>
<feature type="chain" id="PRO_5001937168" evidence="2">
    <location>
        <begin position="22"/>
        <end position="1235"/>
    </location>
</feature>
<feature type="domain" description="PA14" evidence="3">
    <location>
        <begin position="805"/>
        <end position="957"/>
    </location>
</feature>
<dbReference type="eggNOG" id="COG2133">
    <property type="taxonomic scope" value="Bacteria"/>
</dbReference>
<evidence type="ECO:0000259" key="3">
    <source>
        <dbReference type="PROSITE" id="PS51820"/>
    </source>
</evidence>
<dbReference type="AlphaFoldDB" id="A0A098LAK1"/>
<dbReference type="RefSeq" id="WP_045459719.1">
    <property type="nucleotide sequence ID" value="NZ_BBLT01000002.1"/>
</dbReference>
<reference evidence="4 5" key="1">
    <citation type="submission" date="2014-09" db="EMBL/GenBank/DDBJ databases">
        <title>Sporocytophaga myxococcoides PG-01 genome sequencing.</title>
        <authorList>
            <person name="Liu L."/>
            <person name="Gao P.J."/>
            <person name="Chen G.J."/>
            <person name="Wang L.S."/>
        </authorList>
    </citation>
    <scope>NUCLEOTIDE SEQUENCE [LARGE SCALE GENOMIC DNA]</scope>
    <source>
        <strain evidence="4 5">PG-01</strain>
    </source>
</reference>
<dbReference type="SUPFAM" id="SSF56988">
    <property type="entry name" value="Anthrax protective antigen"/>
    <property type="match status" value="1"/>
</dbReference>
<evidence type="ECO:0000313" key="5">
    <source>
        <dbReference type="Proteomes" id="UP000030185"/>
    </source>
</evidence>
<comment type="caution">
    <text evidence="4">The sequence shown here is derived from an EMBL/GenBank/DDBJ whole genome shotgun (WGS) entry which is preliminary data.</text>
</comment>
<sequence>MKKQNLFFAGILLLLLISAQAAMSQDWLKKYSEETGKVSGDLNFYDVKKWANKYFKDIEQEMAEDNKLGKSFMGSEEGKKGLYIKYKRWEWYWSTRLDKNGNLGYGNAKVFKKNTRRLVPGVNTWKSIGFTQNSGGYWGMGKADCMGFHPTNGNIFYVGSNGGGIWKTTDGGNTYTPLGDFLPVSQVGNIIVDFANPNTVYISLAPRGGWMNKSMGIYKSTDAGLTWNPTAMSDEYNAGQPIYDMISSETNSSILLVGRQDGIFRTANGGSSWTKVTDWTCNDLVWKPGSATRVYAARDDYWGSSEVYVSDDAGVTWSKLTNISLQHNSLTLTATAANSNIIAYSSQQPTKSLYVSTNNGSSFTFKSNLPQEQHIFYSKTNANIMYNGGVNVSKSTDGGVTWVQQTHWHSHPSYVEIHADVRNIYHSPVNNDLVYFCNDGGVARYNEPNNQWTELYNGLQITQYYSIACAQTDSVTIIAGSQDNGGSRRNANGVWQNTNGGDAMMQAIDPTDANVMYSTYVNGELYRSLDGWVNNYVTISSNIPGGKPNGAWVTPYVLDPNNHNSIVIGYDEVYRSTNRGDTWTKISTGLTNGGEMHSIAVAQSDSRIIYCTGDQKQTDGSTINKFFKTTNQGTSWTSYSSPAKERITQLAVHPTNPQVIWITTGGWVDNQKVFKSTNGGATWVNYSTGLPNVPTNTIVYQPGSNDALYVGNDMGVYYRNSTMSKWESYSAGLPNTVVTDLEIQNSAKLLRASTYGRGAWEARLIINASQIEDCKGVAGGTAAIDGCGVCAGGTTGIVPNTSCCNPGTAIAVQRWNNVSGNSVSDIPVNTTPSQTIYLDALDKDFIGEDDFGNRITGLLCPPSTGTYKFWIASDDASELWLSTNNLATNKVRIAYLDGAVGYKHYDATSGQASASINLVKGQQYYFEVLHKEGGGDAHLTVAWALGNEQRSPIRAGYISQGVTNNAPTVSISSPVNNSTYTTPTSVIINASADDSDGSVTKVEFYRDAVKLGEALSSPYQYIWTNAPAGTYVLTAKATDNLGLVNTSSPVSITVNAPATGDIIGPDCMAKSESKIFSVNPTLISGANNFSWWSNASVQGIVPSGGSTAYSTSISSGAGFGGGQICVGINYNGAPYYQSFCKNVSLCPALRAGETGKRSFISIFPNPSIDAFILKSEKAVRTLIVTNNEGEQIYTLTGVEDGKVLELGRNFSAGNYVTYIKYEDGSEETLKLIKVK</sequence>
<feature type="signal peptide" evidence="2">
    <location>
        <begin position="1"/>
        <end position="21"/>
    </location>
</feature>
<dbReference type="PROSITE" id="PS51820">
    <property type="entry name" value="PA14"/>
    <property type="match status" value="1"/>
</dbReference>
<dbReference type="eggNOG" id="COG4412">
    <property type="taxonomic scope" value="Bacteria"/>
</dbReference>
<dbReference type="Proteomes" id="UP000030185">
    <property type="component" value="Unassembled WGS sequence"/>
</dbReference>
<protein>
    <submittedName>
        <fullName evidence="4">IPT/TIG domain protein</fullName>
    </submittedName>
</protein>
<proteinExistence type="predicted"/>
<keyword evidence="5" id="KW-1185">Reference proteome</keyword>
<dbReference type="CDD" id="cd15482">
    <property type="entry name" value="Sialidase_non-viral"/>
    <property type="match status" value="2"/>
</dbReference>
<keyword evidence="1" id="KW-0677">Repeat</keyword>
<dbReference type="STRING" id="153721.MYP_1168"/>
<dbReference type="Pfam" id="PF15902">
    <property type="entry name" value="Sortilin-Vps10"/>
    <property type="match status" value="1"/>
</dbReference>
<dbReference type="SMART" id="SM00758">
    <property type="entry name" value="PA14"/>
    <property type="match status" value="1"/>
</dbReference>
<name>A0A098LAK1_9BACT</name>
<dbReference type="EMBL" id="BBLT01000002">
    <property type="protein sequence ID" value="GAL83940.1"/>
    <property type="molecule type" value="Genomic_DNA"/>
</dbReference>
<dbReference type="GO" id="GO:0010411">
    <property type="term" value="P:xyloglucan metabolic process"/>
    <property type="evidence" value="ECO:0007669"/>
    <property type="project" value="TreeGrafter"/>
</dbReference>
<dbReference type="InterPro" id="IPR037524">
    <property type="entry name" value="PA14/GLEYA"/>
</dbReference>
<evidence type="ECO:0000256" key="1">
    <source>
        <dbReference type="ARBA" id="ARBA00022737"/>
    </source>
</evidence>
<evidence type="ECO:0000313" key="4">
    <source>
        <dbReference type="EMBL" id="GAL83940.1"/>
    </source>
</evidence>
<dbReference type="OrthoDB" id="901259at2"/>
<dbReference type="Pfam" id="PF17957">
    <property type="entry name" value="Big_7"/>
    <property type="match status" value="1"/>
</dbReference>
<dbReference type="InterPro" id="IPR011658">
    <property type="entry name" value="PA14_dom"/>
</dbReference>
<dbReference type="eggNOG" id="COG4447">
    <property type="taxonomic scope" value="Bacteria"/>
</dbReference>
<dbReference type="Gene3D" id="2.130.10.10">
    <property type="entry name" value="YVTN repeat-like/Quinoprotein amine dehydrogenase"/>
    <property type="match status" value="4"/>
</dbReference>
<dbReference type="InterPro" id="IPR013783">
    <property type="entry name" value="Ig-like_fold"/>
</dbReference>
<dbReference type="Gene3D" id="2.60.120.1560">
    <property type="match status" value="1"/>
</dbReference>
<accession>A0A098LAK1</accession>
<dbReference type="InterPro" id="IPR031778">
    <property type="entry name" value="Sortilin_N"/>
</dbReference>
<gene>
    <name evidence="4" type="ORF">MYP_1168</name>
</gene>
<dbReference type="InterPro" id="IPR052025">
    <property type="entry name" value="Xyloglucanase_GH74"/>
</dbReference>